<evidence type="ECO:0000259" key="1">
    <source>
        <dbReference type="Pfam" id="PF01471"/>
    </source>
</evidence>
<dbReference type="InterPro" id="IPR043426">
    <property type="entry name" value="MltB-like"/>
</dbReference>
<dbReference type="Proteomes" id="UP000281547">
    <property type="component" value="Unassembled WGS sequence"/>
</dbReference>
<dbReference type="Gene3D" id="1.10.8.350">
    <property type="entry name" value="Bacterial muramidase"/>
    <property type="match status" value="1"/>
</dbReference>
<dbReference type="Gene3D" id="1.10.101.10">
    <property type="entry name" value="PGBD-like superfamily/PGBD"/>
    <property type="match status" value="1"/>
</dbReference>
<dbReference type="Pfam" id="PF01471">
    <property type="entry name" value="PG_binding_1"/>
    <property type="match status" value="1"/>
</dbReference>
<dbReference type="SUPFAM" id="SSF47090">
    <property type="entry name" value="PGBD-like"/>
    <property type="match status" value="1"/>
</dbReference>
<feature type="domain" description="Peptidoglycan binding-like" evidence="1">
    <location>
        <begin position="378"/>
        <end position="430"/>
    </location>
</feature>
<dbReference type="GO" id="GO:0008933">
    <property type="term" value="F:peptidoglycan lytic transglycosylase activity"/>
    <property type="evidence" value="ECO:0007669"/>
    <property type="project" value="TreeGrafter"/>
</dbReference>
<dbReference type="InterPro" id="IPR031304">
    <property type="entry name" value="SLT_2"/>
</dbReference>
<accession>A0A433XK76</accession>
<dbReference type="PANTHER" id="PTHR30163:SF8">
    <property type="entry name" value="LYTIC MUREIN TRANSGLYCOSYLASE"/>
    <property type="match status" value="1"/>
</dbReference>
<gene>
    <name evidence="3" type="ORF">EMQ25_00420</name>
</gene>
<dbReference type="GO" id="GO:0009253">
    <property type="term" value="P:peptidoglycan catabolic process"/>
    <property type="evidence" value="ECO:0007669"/>
    <property type="project" value="TreeGrafter"/>
</dbReference>
<evidence type="ECO:0000313" key="4">
    <source>
        <dbReference type="Proteomes" id="UP000281547"/>
    </source>
</evidence>
<dbReference type="SUPFAM" id="SSF53955">
    <property type="entry name" value="Lysozyme-like"/>
    <property type="match status" value="1"/>
</dbReference>
<feature type="domain" description="Transglycosylase SLT" evidence="2">
    <location>
        <begin position="59"/>
        <end position="355"/>
    </location>
</feature>
<reference evidence="3 4" key="1">
    <citation type="journal article" date="2016" name="Int. J. Syst. Evol. Microbiol.">
        <title>Arsenicitalea aurantiaca gen. nov., sp. nov., a new member of the family Hyphomicrobiaceae, isolated from high-arsenic sediment.</title>
        <authorList>
            <person name="Mu Y."/>
            <person name="Zhou L."/>
            <person name="Zeng X.C."/>
            <person name="Liu L."/>
            <person name="Pan Y."/>
            <person name="Chen X."/>
            <person name="Wang J."/>
            <person name="Li S."/>
            <person name="Li W.J."/>
            <person name="Wang Y."/>
        </authorList>
    </citation>
    <scope>NUCLEOTIDE SEQUENCE [LARGE SCALE GENOMIC DNA]</scope>
    <source>
        <strain evidence="3 4">42-50</strain>
    </source>
</reference>
<evidence type="ECO:0000259" key="2">
    <source>
        <dbReference type="Pfam" id="PF13406"/>
    </source>
</evidence>
<proteinExistence type="predicted"/>
<dbReference type="InterPro" id="IPR023346">
    <property type="entry name" value="Lysozyme-like_dom_sf"/>
</dbReference>
<dbReference type="Gene3D" id="1.10.530.10">
    <property type="match status" value="1"/>
</dbReference>
<comment type="caution">
    <text evidence="3">The sequence shown here is derived from an EMBL/GenBank/DDBJ whole genome shotgun (WGS) entry which is preliminary data.</text>
</comment>
<evidence type="ECO:0000313" key="3">
    <source>
        <dbReference type="EMBL" id="RUT34463.1"/>
    </source>
</evidence>
<dbReference type="InterPro" id="IPR036365">
    <property type="entry name" value="PGBD-like_sf"/>
</dbReference>
<dbReference type="InterPro" id="IPR011970">
    <property type="entry name" value="MltB_2"/>
</dbReference>
<dbReference type="PANTHER" id="PTHR30163">
    <property type="entry name" value="MEMBRANE-BOUND LYTIC MUREIN TRANSGLYCOSYLASE B"/>
    <property type="match status" value="1"/>
</dbReference>
<dbReference type="InterPro" id="IPR036366">
    <property type="entry name" value="PGBDSf"/>
</dbReference>
<dbReference type="InterPro" id="IPR002477">
    <property type="entry name" value="Peptidoglycan-bd-like"/>
</dbReference>
<sequence length="436" mass="47054">MRTLKPSCARPMNGNVISPHATARPMRSGMGSGPMRLLILCMLLGSLVAPVQAQPVGSFGQFIAAFEAEAVAAGVSSDTYRRVTAGMTPDPGVPELVTSQPEFTTPVWSYIETRVTADRIARGQRAMGANQALFEAVGRRHGVDPYLLGAIWGIETDYGAVLGNGRLIRPIVRSLATLVHQRRTRYAEDKADLIAALVMIERGGLDPATLVGSWAGAIGHLQVNAANVLAHGSDGDGDGVVDLHRSLADALVTSASFLRGLGYQPGLDWGFEVELPSGFDYLLASREQFRPVSFFAERGVRRVAGRQFADPRTEVFLYVPAGKDGPKFLMTRNYLVLKGYNFSDSYAMAVAHLTDRLKGGGPYVTDWPRQTAFPDLAQRRAIQEALKRLGFYSGAVDGRIGPISQEAYARFQASRGEVADGFITRASHDALVSAAR</sequence>
<dbReference type="AlphaFoldDB" id="A0A433XK76"/>
<dbReference type="NCBIfam" id="TIGR02283">
    <property type="entry name" value="MltB_2"/>
    <property type="match status" value="1"/>
</dbReference>
<dbReference type="EMBL" id="RZNJ01000001">
    <property type="protein sequence ID" value="RUT34463.1"/>
    <property type="molecule type" value="Genomic_DNA"/>
</dbReference>
<dbReference type="Pfam" id="PF13406">
    <property type="entry name" value="SLT_2"/>
    <property type="match status" value="1"/>
</dbReference>
<keyword evidence="4" id="KW-1185">Reference proteome</keyword>
<name>A0A433XK76_9HYPH</name>
<protein>
    <submittedName>
        <fullName evidence="3">Lytic murein transglycosylase</fullName>
    </submittedName>
</protein>
<organism evidence="3 4">
    <name type="scientific">Arsenicitalea aurantiaca</name>
    <dbReference type="NCBI Taxonomy" id="1783274"/>
    <lineage>
        <taxon>Bacteria</taxon>
        <taxon>Pseudomonadati</taxon>
        <taxon>Pseudomonadota</taxon>
        <taxon>Alphaproteobacteria</taxon>
        <taxon>Hyphomicrobiales</taxon>
        <taxon>Devosiaceae</taxon>
        <taxon>Arsenicitalea</taxon>
    </lineage>
</organism>